<dbReference type="Pfam" id="PF11790">
    <property type="entry name" value="Glyco_hydro_cc"/>
    <property type="match status" value="1"/>
</dbReference>
<keyword evidence="5" id="KW-1185">Reference proteome</keyword>
<feature type="signal peptide" evidence="2">
    <location>
        <begin position="1"/>
        <end position="20"/>
    </location>
</feature>
<dbReference type="EMBL" id="JAFEKC020000008">
    <property type="protein sequence ID" value="KAK0513489.1"/>
    <property type="molecule type" value="Genomic_DNA"/>
</dbReference>
<sequence>MQFSLAALALVALSLDCALAQPAKYLHKHMHKRNLADVINKRQNWNDPALYGGVNWATVDYSGGPSPAPAPAPAPAPKPSPSPAPAPAPAPVAAQVKVAKSTSTGGKRGLAYNPTSPNLSIFEGFSQITWGYNWDSAPAGLPSQYQYVPTLFSTLSVHTTQWAANVKAATSGSGTSYLMSFNEPDQPAPQADMPVSVAVAAFQQYMSPYASNNVKLGSPSVSNGVGTNSATGQPMGLDWLTPFLQQCSGCPISFVPVHWYGCGGGCDVQNDISAFQSYIGSVITAANGLPVWVTEFGTNSGDPTTFMNTVLPWLDNEPGVERYAYFMVKDGVLTSGDSLSSLGSLYGTTS</sequence>
<evidence type="ECO:0000313" key="5">
    <source>
        <dbReference type="Proteomes" id="UP001166286"/>
    </source>
</evidence>
<dbReference type="SUPFAM" id="SSF51445">
    <property type="entry name" value="(Trans)glycosidases"/>
    <property type="match status" value="1"/>
</dbReference>
<gene>
    <name evidence="4" type="ORF">JMJ35_004475</name>
</gene>
<accession>A0AA39R453</accession>
<feature type="chain" id="PRO_5041462648" description="Asl1-like glycosyl hydrolase catalytic domain-containing protein" evidence="2">
    <location>
        <begin position="21"/>
        <end position="350"/>
    </location>
</feature>
<dbReference type="GO" id="GO:0071966">
    <property type="term" value="P:fungal-type cell wall polysaccharide metabolic process"/>
    <property type="evidence" value="ECO:0007669"/>
    <property type="project" value="TreeGrafter"/>
</dbReference>
<organism evidence="4 5">
    <name type="scientific">Cladonia borealis</name>
    <dbReference type="NCBI Taxonomy" id="184061"/>
    <lineage>
        <taxon>Eukaryota</taxon>
        <taxon>Fungi</taxon>
        <taxon>Dikarya</taxon>
        <taxon>Ascomycota</taxon>
        <taxon>Pezizomycotina</taxon>
        <taxon>Lecanoromycetes</taxon>
        <taxon>OSLEUM clade</taxon>
        <taxon>Lecanoromycetidae</taxon>
        <taxon>Lecanorales</taxon>
        <taxon>Lecanorineae</taxon>
        <taxon>Cladoniaceae</taxon>
        <taxon>Cladonia</taxon>
    </lineage>
</organism>
<reference evidence="4" key="1">
    <citation type="submission" date="2023-03" db="EMBL/GenBank/DDBJ databases">
        <title>Complete genome of Cladonia borealis.</title>
        <authorList>
            <person name="Park H."/>
        </authorList>
    </citation>
    <scope>NUCLEOTIDE SEQUENCE</scope>
    <source>
        <strain evidence="4">ANT050790</strain>
    </source>
</reference>
<evidence type="ECO:0000259" key="3">
    <source>
        <dbReference type="Pfam" id="PF11790"/>
    </source>
</evidence>
<keyword evidence="2" id="KW-0732">Signal</keyword>
<feature type="domain" description="Asl1-like glycosyl hydrolase catalytic" evidence="3">
    <location>
        <begin position="109"/>
        <end position="346"/>
    </location>
</feature>
<protein>
    <recommendedName>
        <fullName evidence="3">Asl1-like glycosyl hydrolase catalytic domain-containing protein</fullName>
    </recommendedName>
</protein>
<evidence type="ECO:0000256" key="1">
    <source>
        <dbReference type="SAM" id="MobiDB-lite"/>
    </source>
</evidence>
<dbReference type="GO" id="GO:0009277">
    <property type="term" value="C:fungal-type cell wall"/>
    <property type="evidence" value="ECO:0007669"/>
    <property type="project" value="TreeGrafter"/>
</dbReference>
<feature type="region of interest" description="Disordered" evidence="1">
    <location>
        <begin position="65"/>
        <end position="90"/>
    </location>
</feature>
<dbReference type="InterPro" id="IPR024655">
    <property type="entry name" value="Asl1_glyco_hydro_catalytic"/>
</dbReference>
<dbReference type="Gene3D" id="3.20.20.80">
    <property type="entry name" value="Glycosidases"/>
    <property type="match status" value="1"/>
</dbReference>
<dbReference type="InterPro" id="IPR017853">
    <property type="entry name" value="GH"/>
</dbReference>
<evidence type="ECO:0000256" key="2">
    <source>
        <dbReference type="SAM" id="SignalP"/>
    </source>
</evidence>
<name>A0AA39R453_9LECA</name>
<proteinExistence type="predicted"/>
<dbReference type="Proteomes" id="UP001166286">
    <property type="component" value="Unassembled WGS sequence"/>
</dbReference>
<dbReference type="InterPro" id="IPR053183">
    <property type="entry name" value="ASL1"/>
</dbReference>
<comment type="caution">
    <text evidence="4">The sequence shown here is derived from an EMBL/GenBank/DDBJ whole genome shotgun (WGS) entry which is preliminary data.</text>
</comment>
<feature type="compositionally biased region" description="Pro residues" evidence="1">
    <location>
        <begin position="66"/>
        <end position="90"/>
    </location>
</feature>
<evidence type="ECO:0000313" key="4">
    <source>
        <dbReference type="EMBL" id="KAK0513489.1"/>
    </source>
</evidence>
<dbReference type="PANTHER" id="PTHR34154">
    <property type="entry name" value="ALKALI-SENSITIVE LINKAGE PROTEIN 1"/>
    <property type="match status" value="1"/>
</dbReference>
<dbReference type="PANTHER" id="PTHR34154:SF10">
    <property type="entry name" value="ASL1-LIKE GLYCOSYL HYDROLASE CATALYTIC DOMAIN-CONTAINING PROTEIN"/>
    <property type="match status" value="1"/>
</dbReference>
<dbReference type="AlphaFoldDB" id="A0AA39R453"/>